<evidence type="ECO:0000313" key="1">
    <source>
        <dbReference type="EMBL" id="KAJ7636616.1"/>
    </source>
</evidence>
<evidence type="ECO:0000313" key="2">
    <source>
        <dbReference type="Proteomes" id="UP001221142"/>
    </source>
</evidence>
<evidence type="ECO:0008006" key="3">
    <source>
        <dbReference type="Google" id="ProtNLM"/>
    </source>
</evidence>
<proteinExistence type="predicted"/>
<organism evidence="1 2">
    <name type="scientific">Roridomyces roridus</name>
    <dbReference type="NCBI Taxonomy" id="1738132"/>
    <lineage>
        <taxon>Eukaryota</taxon>
        <taxon>Fungi</taxon>
        <taxon>Dikarya</taxon>
        <taxon>Basidiomycota</taxon>
        <taxon>Agaricomycotina</taxon>
        <taxon>Agaricomycetes</taxon>
        <taxon>Agaricomycetidae</taxon>
        <taxon>Agaricales</taxon>
        <taxon>Marasmiineae</taxon>
        <taxon>Mycenaceae</taxon>
        <taxon>Roridomyces</taxon>
    </lineage>
</organism>
<comment type="caution">
    <text evidence="1">The sequence shown here is derived from an EMBL/GenBank/DDBJ whole genome shotgun (WGS) entry which is preliminary data.</text>
</comment>
<dbReference type="EMBL" id="JARKIF010000006">
    <property type="protein sequence ID" value="KAJ7636616.1"/>
    <property type="molecule type" value="Genomic_DNA"/>
</dbReference>
<gene>
    <name evidence="1" type="ORF">FB45DRAFT_1001645</name>
</gene>
<dbReference type="AlphaFoldDB" id="A0AAD7FTG9"/>
<protein>
    <recommendedName>
        <fullName evidence="3">RNI-like protein</fullName>
    </recommendedName>
</protein>
<keyword evidence="2" id="KW-1185">Reference proteome</keyword>
<sequence length="276" mass="30373">MLRSIVRLTLKDWVLERTQMLSAAVRSSLEHPSLQVLELDDCEIDTNLLALAAHSVSMLKLYDVTLIATNGLNEAGISTSRLKYVSIQYFHKRIAPLLASTLLPYSGRLEILQMDLAARQGNHFDVLLVEASSTLQTLSLLHDPWNPNTNSPSLPRSESLRLINLSVLDEEHLGHILSLIPTPSEIPRVEVISVTLWHADDISVPTSPPAIAWDADACLRQCNVNLVWKGHAAGVTSAGSSSALGRCIQTMFRPFKPRINLSLTDTLLAPGEVNTY</sequence>
<name>A0AAD7FTG9_9AGAR</name>
<reference evidence="1" key="1">
    <citation type="submission" date="2023-03" db="EMBL/GenBank/DDBJ databases">
        <title>Massive genome expansion in bonnet fungi (Mycena s.s.) driven by repeated elements and novel gene families across ecological guilds.</title>
        <authorList>
            <consortium name="Lawrence Berkeley National Laboratory"/>
            <person name="Harder C.B."/>
            <person name="Miyauchi S."/>
            <person name="Viragh M."/>
            <person name="Kuo A."/>
            <person name="Thoen E."/>
            <person name="Andreopoulos B."/>
            <person name="Lu D."/>
            <person name="Skrede I."/>
            <person name="Drula E."/>
            <person name="Henrissat B."/>
            <person name="Morin E."/>
            <person name="Kohler A."/>
            <person name="Barry K."/>
            <person name="LaButti K."/>
            <person name="Morin E."/>
            <person name="Salamov A."/>
            <person name="Lipzen A."/>
            <person name="Mereny Z."/>
            <person name="Hegedus B."/>
            <person name="Baldrian P."/>
            <person name="Stursova M."/>
            <person name="Weitz H."/>
            <person name="Taylor A."/>
            <person name="Grigoriev I.V."/>
            <person name="Nagy L.G."/>
            <person name="Martin F."/>
            <person name="Kauserud H."/>
        </authorList>
    </citation>
    <scope>NUCLEOTIDE SEQUENCE</scope>
    <source>
        <strain evidence="1">9284</strain>
    </source>
</reference>
<dbReference type="Proteomes" id="UP001221142">
    <property type="component" value="Unassembled WGS sequence"/>
</dbReference>
<accession>A0AAD7FTG9</accession>